<feature type="non-terminal residue" evidence="1">
    <location>
        <position position="1"/>
    </location>
</feature>
<feature type="non-terminal residue" evidence="1">
    <location>
        <position position="117"/>
    </location>
</feature>
<comment type="caution">
    <text evidence="1">The sequence shown here is derived from an EMBL/GenBank/DDBJ whole genome shotgun (WGS) entry which is preliminary data.</text>
</comment>
<evidence type="ECO:0000313" key="2">
    <source>
        <dbReference type="Proteomes" id="UP000790377"/>
    </source>
</evidence>
<name>A0ACB7ZR82_9AGAM</name>
<keyword evidence="2" id="KW-1185">Reference proteome</keyword>
<protein>
    <submittedName>
        <fullName evidence="1">Uncharacterized protein</fullName>
    </submittedName>
</protein>
<proteinExistence type="predicted"/>
<dbReference type="EMBL" id="MU269464">
    <property type="protein sequence ID" value="KAH7902848.1"/>
    <property type="molecule type" value="Genomic_DNA"/>
</dbReference>
<organism evidence="1 2">
    <name type="scientific">Hygrophoropsis aurantiaca</name>
    <dbReference type="NCBI Taxonomy" id="72124"/>
    <lineage>
        <taxon>Eukaryota</taxon>
        <taxon>Fungi</taxon>
        <taxon>Dikarya</taxon>
        <taxon>Basidiomycota</taxon>
        <taxon>Agaricomycotina</taxon>
        <taxon>Agaricomycetes</taxon>
        <taxon>Agaricomycetidae</taxon>
        <taxon>Boletales</taxon>
        <taxon>Coniophorineae</taxon>
        <taxon>Hygrophoropsidaceae</taxon>
        <taxon>Hygrophoropsis</taxon>
    </lineage>
</organism>
<gene>
    <name evidence="1" type="ORF">BJ138DRAFT_975894</name>
</gene>
<dbReference type="Proteomes" id="UP000790377">
    <property type="component" value="Unassembled WGS sequence"/>
</dbReference>
<evidence type="ECO:0000313" key="1">
    <source>
        <dbReference type="EMBL" id="KAH7902848.1"/>
    </source>
</evidence>
<reference evidence="1" key="1">
    <citation type="journal article" date="2021" name="New Phytol.">
        <title>Evolutionary innovations through gain and loss of genes in the ectomycorrhizal Boletales.</title>
        <authorList>
            <person name="Wu G."/>
            <person name="Miyauchi S."/>
            <person name="Morin E."/>
            <person name="Kuo A."/>
            <person name="Drula E."/>
            <person name="Varga T."/>
            <person name="Kohler A."/>
            <person name="Feng B."/>
            <person name="Cao Y."/>
            <person name="Lipzen A."/>
            <person name="Daum C."/>
            <person name="Hundley H."/>
            <person name="Pangilinan J."/>
            <person name="Johnson J."/>
            <person name="Barry K."/>
            <person name="LaButti K."/>
            <person name="Ng V."/>
            <person name="Ahrendt S."/>
            <person name="Min B."/>
            <person name="Choi I.G."/>
            <person name="Park H."/>
            <person name="Plett J.M."/>
            <person name="Magnuson J."/>
            <person name="Spatafora J.W."/>
            <person name="Nagy L.G."/>
            <person name="Henrissat B."/>
            <person name="Grigoriev I.V."/>
            <person name="Yang Z.L."/>
            <person name="Xu J."/>
            <person name="Martin F.M."/>
        </authorList>
    </citation>
    <scope>NUCLEOTIDE SEQUENCE</scope>
    <source>
        <strain evidence="1">ATCC 28755</strain>
    </source>
</reference>
<sequence>IRSVTRIRNGGIILELDRPESVTWIKSQDVRGAFIKALDSSVSFRDRSYAIIVPFVPLEVRPELDATLRALEAENSLSPGSLVSMRWIKPATRRNPQQRCAHAMLALSDPATANILL</sequence>
<accession>A0ACB7ZR82</accession>